<protein>
    <recommendedName>
        <fullName evidence="4">CopG family transcriptional regulator</fullName>
    </recommendedName>
</protein>
<organism evidence="2 3">
    <name type="scientific">Sulfobacillus harzensis</name>
    <dbReference type="NCBI Taxonomy" id="2729629"/>
    <lineage>
        <taxon>Bacteria</taxon>
        <taxon>Bacillati</taxon>
        <taxon>Bacillota</taxon>
        <taxon>Clostridia</taxon>
        <taxon>Eubacteriales</taxon>
        <taxon>Clostridiales Family XVII. Incertae Sedis</taxon>
        <taxon>Sulfobacillus</taxon>
    </lineage>
</organism>
<comment type="caution">
    <text evidence="2">The sequence shown here is derived from an EMBL/GenBank/DDBJ whole genome shotgun (WGS) entry which is preliminary data.</text>
</comment>
<evidence type="ECO:0000313" key="2">
    <source>
        <dbReference type="EMBL" id="NMP21726.1"/>
    </source>
</evidence>
<dbReference type="Proteomes" id="UP000533476">
    <property type="component" value="Unassembled WGS sequence"/>
</dbReference>
<accession>A0A7Y0L1T8</accession>
<dbReference type="RefSeq" id="WP_169097373.1">
    <property type="nucleotide sequence ID" value="NZ_JABBVZ010000011.1"/>
</dbReference>
<proteinExistence type="predicted"/>
<sequence>MAEAKATTIRFSEAVYKGLESVSALTGLPVNSIVVEACIEYLRDNYPDFWLGPTSQRQLMHALRDQVREAMRQRNLDGSRHPSQDNRESE</sequence>
<evidence type="ECO:0000256" key="1">
    <source>
        <dbReference type="SAM" id="MobiDB-lite"/>
    </source>
</evidence>
<keyword evidence="3" id="KW-1185">Reference proteome</keyword>
<evidence type="ECO:0008006" key="4">
    <source>
        <dbReference type="Google" id="ProtNLM"/>
    </source>
</evidence>
<name>A0A7Y0L1T8_9FIRM</name>
<reference evidence="2 3" key="1">
    <citation type="submission" date="2020-04" db="EMBL/GenBank/DDBJ databases">
        <authorList>
            <person name="Zhang R."/>
            <person name="Schippers A."/>
        </authorList>
    </citation>
    <scope>NUCLEOTIDE SEQUENCE [LARGE SCALE GENOMIC DNA]</scope>
    <source>
        <strain evidence="2 3">DSM 109850</strain>
    </source>
</reference>
<gene>
    <name evidence="2" type="ORF">HIJ39_05070</name>
</gene>
<dbReference type="AlphaFoldDB" id="A0A7Y0L1T8"/>
<feature type="region of interest" description="Disordered" evidence="1">
    <location>
        <begin position="71"/>
        <end position="90"/>
    </location>
</feature>
<dbReference type="EMBL" id="JABBVZ010000011">
    <property type="protein sequence ID" value="NMP21726.1"/>
    <property type="molecule type" value="Genomic_DNA"/>
</dbReference>
<evidence type="ECO:0000313" key="3">
    <source>
        <dbReference type="Proteomes" id="UP000533476"/>
    </source>
</evidence>